<gene>
    <name evidence="2" type="ORF">TNIN_336202</name>
</gene>
<evidence type="ECO:0000313" key="2">
    <source>
        <dbReference type="EMBL" id="GFY76865.1"/>
    </source>
</evidence>
<sequence>MIQEHWWFWTRRSGPGGAGPREPGGSDPEGEAALEDRGAYGPGGPGGAGGPYGPGGEGPGGAGGPYGPGGAGGGPYGPGGAGGPYGPGGAGGPYGPGGAGGPYGPVVLRWTLRSGGPYGTWRGEGPGGAGGPYGPGGNNHIFFSLALRHVTFTLIYASKMKKERLQMVNVQKYLRDNLLLLRLNRRRNQFLSWIST</sequence>
<accession>A0A8X7CSF1</accession>
<evidence type="ECO:0000256" key="1">
    <source>
        <dbReference type="SAM" id="MobiDB-lite"/>
    </source>
</evidence>
<name>A0A8X7CSF1_9ARAC</name>
<dbReference type="Proteomes" id="UP000886998">
    <property type="component" value="Unassembled WGS sequence"/>
</dbReference>
<organism evidence="2 3">
    <name type="scientific">Trichonephila inaurata madagascariensis</name>
    <dbReference type="NCBI Taxonomy" id="2747483"/>
    <lineage>
        <taxon>Eukaryota</taxon>
        <taxon>Metazoa</taxon>
        <taxon>Ecdysozoa</taxon>
        <taxon>Arthropoda</taxon>
        <taxon>Chelicerata</taxon>
        <taxon>Arachnida</taxon>
        <taxon>Araneae</taxon>
        <taxon>Araneomorphae</taxon>
        <taxon>Entelegynae</taxon>
        <taxon>Araneoidea</taxon>
        <taxon>Nephilidae</taxon>
        <taxon>Trichonephila</taxon>
        <taxon>Trichonephila inaurata</taxon>
    </lineage>
</organism>
<feature type="region of interest" description="Disordered" evidence="1">
    <location>
        <begin position="1"/>
        <end position="66"/>
    </location>
</feature>
<proteinExistence type="predicted"/>
<dbReference type="EMBL" id="BMAV01022186">
    <property type="protein sequence ID" value="GFY76865.1"/>
    <property type="molecule type" value="Genomic_DNA"/>
</dbReference>
<reference evidence="2" key="1">
    <citation type="submission" date="2020-08" db="EMBL/GenBank/DDBJ databases">
        <title>Multicomponent nature underlies the extraordinary mechanical properties of spider dragline silk.</title>
        <authorList>
            <person name="Kono N."/>
            <person name="Nakamura H."/>
            <person name="Mori M."/>
            <person name="Yoshida Y."/>
            <person name="Ohtoshi R."/>
            <person name="Malay A.D."/>
            <person name="Moran D.A.P."/>
            <person name="Tomita M."/>
            <person name="Numata K."/>
            <person name="Arakawa K."/>
        </authorList>
    </citation>
    <scope>NUCLEOTIDE SEQUENCE</scope>
</reference>
<comment type="caution">
    <text evidence="2">The sequence shown here is derived from an EMBL/GenBank/DDBJ whole genome shotgun (WGS) entry which is preliminary data.</text>
</comment>
<keyword evidence="3" id="KW-1185">Reference proteome</keyword>
<protein>
    <submittedName>
        <fullName evidence="2">Uncharacterized protein</fullName>
    </submittedName>
</protein>
<feature type="compositionally biased region" description="Gly residues" evidence="1">
    <location>
        <begin position="40"/>
        <end position="66"/>
    </location>
</feature>
<evidence type="ECO:0000313" key="3">
    <source>
        <dbReference type="Proteomes" id="UP000886998"/>
    </source>
</evidence>
<dbReference type="AlphaFoldDB" id="A0A8X7CSF1"/>